<sequence>MVARMGLALTPAEATQAEVFFRFYYYFENFLYFSATTLCCYDWCLTLGREIDLIWKSEQSLVTILFYGLRYPAVLNTVIELLSRITWRSWQSNARFAVALLAPYRSQYQLNESSYSCAILLRTQVAFAAIILTSAAVFASLRIYAVFDRNRWIAIAVLLLGLIYPFIVVFVFSYSTPVVSGFLGYQVCTIGTAGGDATDDVDWSVSHSTILNASVQNISTQDPHVGHFEGQDGYGYHAPRQYARFLISFELMLKLKVSTTVLYVGRTLSIVHATGHMNITIGGLYCTCEFIEVWQLWSTILTSVLLTRLTLDLRDAGPLGSDRSRTTSTQGGSEPATLDGESHETIELDTGISPIWMSTHTGTDAAVIDQEVATVPPE</sequence>
<keyword evidence="2" id="KW-0472">Membrane</keyword>
<protein>
    <recommendedName>
        <fullName evidence="3">DUF6533 domain-containing protein</fullName>
    </recommendedName>
</protein>
<gene>
    <name evidence="4" type="ORF">EVJ58_g6490</name>
</gene>
<dbReference type="AlphaFoldDB" id="A0A4Y9Y8E3"/>
<comment type="caution">
    <text evidence="4">The sequence shown here is derived from an EMBL/GenBank/DDBJ whole genome shotgun (WGS) entry which is preliminary data.</text>
</comment>
<keyword evidence="2" id="KW-1133">Transmembrane helix</keyword>
<dbReference type="EMBL" id="SEKV01000368">
    <property type="protein sequence ID" value="TFY58320.1"/>
    <property type="molecule type" value="Genomic_DNA"/>
</dbReference>
<keyword evidence="2" id="KW-0812">Transmembrane</keyword>
<proteinExistence type="predicted"/>
<organism evidence="4 5">
    <name type="scientific">Rhodofomes roseus</name>
    <dbReference type="NCBI Taxonomy" id="34475"/>
    <lineage>
        <taxon>Eukaryota</taxon>
        <taxon>Fungi</taxon>
        <taxon>Dikarya</taxon>
        <taxon>Basidiomycota</taxon>
        <taxon>Agaricomycotina</taxon>
        <taxon>Agaricomycetes</taxon>
        <taxon>Polyporales</taxon>
        <taxon>Rhodofomes</taxon>
    </lineage>
</organism>
<evidence type="ECO:0000313" key="4">
    <source>
        <dbReference type="EMBL" id="TFY58320.1"/>
    </source>
</evidence>
<feature type="region of interest" description="Disordered" evidence="1">
    <location>
        <begin position="319"/>
        <end position="343"/>
    </location>
</feature>
<dbReference type="Proteomes" id="UP000298390">
    <property type="component" value="Unassembled WGS sequence"/>
</dbReference>
<feature type="transmembrane region" description="Helical" evidence="2">
    <location>
        <begin position="125"/>
        <end position="145"/>
    </location>
</feature>
<reference evidence="4 5" key="1">
    <citation type="submission" date="2019-01" db="EMBL/GenBank/DDBJ databases">
        <title>Genome sequencing of the rare red list fungi Fomitopsis rosea.</title>
        <authorList>
            <person name="Buettner E."/>
            <person name="Kellner H."/>
        </authorList>
    </citation>
    <scope>NUCLEOTIDE SEQUENCE [LARGE SCALE GENOMIC DNA]</scope>
    <source>
        <strain evidence="4 5">DSM 105464</strain>
    </source>
</reference>
<feature type="domain" description="DUF6533" evidence="3">
    <location>
        <begin position="31"/>
        <end position="74"/>
    </location>
</feature>
<evidence type="ECO:0000256" key="1">
    <source>
        <dbReference type="SAM" id="MobiDB-lite"/>
    </source>
</evidence>
<dbReference type="InterPro" id="IPR045340">
    <property type="entry name" value="DUF6533"/>
</dbReference>
<dbReference type="Pfam" id="PF20151">
    <property type="entry name" value="DUF6533"/>
    <property type="match status" value="1"/>
</dbReference>
<evidence type="ECO:0000313" key="5">
    <source>
        <dbReference type="Proteomes" id="UP000298390"/>
    </source>
</evidence>
<evidence type="ECO:0000259" key="3">
    <source>
        <dbReference type="Pfam" id="PF20151"/>
    </source>
</evidence>
<feature type="transmembrane region" description="Helical" evidence="2">
    <location>
        <begin position="152"/>
        <end position="174"/>
    </location>
</feature>
<evidence type="ECO:0000256" key="2">
    <source>
        <dbReference type="SAM" id="Phobius"/>
    </source>
</evidence>
<accession>A0A4Y9Y8E3</accession>
<name>A0A4Y9Y8E3_9APHY</name>